<evidence type="ECO:0000259" key="9">
    <source>
        <dbReference type="Pfam" id="PF12704"/>
    </source>
</evidence>
<gene>
    <name evidence="10" type="ORF">J2W48_002502</name>
</gene>
<keyword evidence="5 7" id="KW-0472">Membrane</keyword>
<evidence type="ECO:0000256" key="3">
    <source>
        <dbReference type="ARBA" id="ARBA00022692"/>
    </source>
</evidence>
<evidence type="ECO:0000256" key="6">
    <source>
        <dbReference type="ARBA" id="ARBA00038076"/>
    </source>
</evidence>
<dbReference type="InterPro" id="IPR025857">
    <property type="entry name" value="MacB_PCD"/>
</dbReference>
<organism evidence="10 11">
    <name type="scientific">Flavobacterium piscis</name>
    <dbReference type="NCBI Taxonomy" id="1114874"/>
    <lineage>
        <taxon>Bacteria</taxon>
        <taxon>Pseudomonadati</taxon>
        <taxon>Bacteroidota</taxon>
        <taxon>Flavobacteriia</taxon>
        <taxon>Flavobacteriales</taxon>
        <taxon>Flavobacteriaceae</taxon>
        <taxon>Flavobacterium</taxon>
    </lineage>
</organism>
<dbReference type="Pfam" id="PF02687">
    <property type="entry name" value="FtsX"/>
    <property type="match status" value="1"/>
</dbReference>
<feature type="transmembrane region" description="Helical" evidence="7">
    <location>
        <begin position="20"/>
        <end position="43"/>
    </location>
</feature>
<evidence type="ECO:0000256" key="4">
    <source>
        <dbReference type="ARBA" id="ARBA00022989"/>
    </source>
</evidence>
<evidence type="ECO:0000259" key="8">
    <source>
        <dbReference type="Pfam" id="PF02687"/>
    </source>
</evidence>
<feature type="domain" description="MacB-like periplasmic core" evidence="9">
    <location>
        <begin position="19"/>
        <end position="243"/>
    </location>
</feature>
<sequence length="413" mass="46282">MNNPITEAFKSIKENKSRSILSSLGVIWGIFILIVLLGVGNGFKNGIFQLFNSFAKNSLWIYGGQVSETDLKKSVAEKPIVFDVNDINILKDRFKSIESISPELNYTGNSLTSYEQNITYPQIKGVLPDYFNVKIIKTDEGRLINMLDNKEYRRIAMIGRQVADVLFPKEKPIGKSINIAGIYFTIIGVIEKGSIFTQNEQNVIYIPYNTFYDCFGQGREFNTFILSLSKKTDASNFENEIKSYLGKLKGFSAKDKKALFILNFEDQVKAFDKLFTGINVFMWFIGSCLLLSGIVGISNIMFVIVKERTFEIGIRKAVGAKQKSIIWLILSESIVITSVAGILGLLLGFLVIQLINWVLSSFFTDKDSLFTSATVDFPVIIFCLIILIFSGVLSGFLPAKKAAKIDPIEALRQ</sequence>
<evidence type="ECO:0000313" key="11">
    <source>
        <dbReference type="Proteomes" id="UP001269081"/>
    </source>
</evidence>
<evidence type="ECO:0000256" key="2">
    <source>
        <dbReference type="ARBA" id="ARBA00022475"/>
    </source>
</evidence>
<dbReference type="Proteomes" id="UP001269081">
    <property type="component" value="Unassembled WGS sequence"/>
</dbReference>
<dbReference type="RefSeq" id="WP_310281724.1">
    <property type="nucleotide sequence ID" value="NZ_JAVDWQ010000007.1"/>
</dbReference>
<comment type="caution">
    <text evidence="10">The sequence shown here is derived from an EMBL/GenBank/DDBJ whole genome shotgun (WGS) entry which is preliminary data.</text>
</comment>
<dbReference type="EMBL" id="JAVDWQ010000007">
    <property type="protein sequence ID" value="MDR7210561.1"/>
    <property type="molecule type" value="Genomic_DNA"/>
</dbReference>
<reference evidence="10 11" key="1">
    <citation type="submission" date="2023-07" db="EMBL/GenBank/DDBJ databases">
        <title>Sorghum-associated microbial communities from plants grown in Nebraska, USA.</title>
        <authorList>
            <person name="Schachtman D."/>
        </authorList>
    </citation>
    <scope>NUCLEOTIDE SEQUENCE [LARGE SCALE GENOMIC DNA]</scope>
    <source>
        <strain evidence="10 11">4129</strain>
    </source>
</reference>
<proteinExistence type="inferred from homology"/>
<evidence type="ECO:0000256" key="1">
    <source>
        <dbReference type="ARBA" id="ARBA00004651"/>
    </source>
</evidence>
<evidence type="ECO:0000256" key="5">
    <source>
        <dbReference type="ARBA" id="ARBA00023136"/>
    </source>
</evidence>
<feature type="transmembrane region" description="Helical" evidence="7">
    <location>
        <begin position="280"/>
        <end position="305"/>
    </location>
</feature>
<comment type="subcellular location">
    <subcellularLocation>
        <location evidence="1">Cell membrane</location>
        <topology evidence="1">Multi-pass membrane protein</topology>
    </subcellularLocation>
</comment>
<name>A0ABU1Y8K8_9FLAO</name>
<dbReference type="InterPro" id="IPR003838">
    <property type="entry name" value="ABC3_permease_C"/>
</dbReference>
<dbReference type="InterPro" id="IPR050250">
    <property type="entry name" value="Macrolide_Exporter_MacB"/>
</dbReference>
<feature type="transmembrane region" description="Helical" evidence="7">
    <location>
        <begin position="326"/>
        <end position="359"/>
    </location>
</feature>
<comment type="similarity">
    <text evidence="6">Belongs to the ABC-4 integral membrane protein family.</text>
</comment>
<keyword evidence="2" id="KW-1003">Cell membrane</keyword>
<evidence type="ECO:0000256" key="7">
    <source>
        <dbReference type="SAM" id="Phobius"/>
    </source>
</evidence>
<dbReference type="PANTHER" id="PTHR30572">
    <property type="entry name" value="MEMBRANE COMPONENT OF TRANSPORTER-RELATED"/>
    <property type="match status" value="1"/>
</dbReference>
<protein>
    <submittedName>
        <fullName evidence="10">ABC transport system permease protein</fullName>
    </submittedName>
</protein>
<feature type="transmembrane region" description="Helical" evidence="7">
    <location>
        <begin position="379"/>
        <end position="397"/>
    </location>
</feature>
<accession>A0ABU1Y8K8</accession>
<evidence type="ECO:0000313" key="10">
    <source>
        <dbReference type="EMBL" id="MDR7210561.1"/>
    </source>
</evidence>
<dbReference type="Pfam" id="PF12704">
    <property type="entry name" value="MacB_PCD"/>
    <property type="match status" value="1"/>
</dbReference>
<keyword evidence="4 7" id="KW-1133">Transmembrane helix</keyword>
<keyword evidence="11" id="KW-1185">Reference proteome</keyword>
<keyword evidence="3 7" id="KW-0812">Transmembrane</keyword>
<feature type="domain" description="ABC3 transporter permease C-terminal" evidence="8">
    <location>
        <begin position="284"/>
        <end position="407"/>
    </location>
</feature>
<dbReference type="PANTHER" id="PTHR30572:SF4">
    <property type="entry name" value="ABC TRANSPORTER PERMEASE YTRF"/>
    <property type="match status" value="1"/>
</dbReference>